<comment type="caution">
    <text evidence="1">The sequence shown here is derived from an EMBL/GenBank/DDBJ whole genome shotgun (WGS) entry which is preliminary data.</text>
</comment>
<dbReference type="RefSeq" id="WP_307329416.1">
    <property type="nucleotide sequence ID" value="NZ_JAUSUG010000019.1"/>
</dbReference>
<accession>A0ABT9ZZU9</accession>
<name>A0ABT9ZZU9_9BACI</name>
<evidence type="ECO:0000313" key="2">
    <source>
        <dbReference type="Proteomes" id="UP001230005"/>
    </source>
</evidence>
<dbReference type="Proteomes" id="UP001230005">
    <property type="component" value="Unassembled WGS sequence"/>
</dbReference>
<reference evidence="1 2" key="1">
    <citation type="submission" date="2023-07" db="EMBL/GenBank/DDBJ databases">
        <title>Genomic Encyclopedia of Type Strains, Phase IV (KMG-IV): sequencing the most valuable type-strain genomes for metagenomic binning, comparative biology and taxonomic classification.</title>
        <authorList>
            <person name="Goeker M."/>
        </authorList>
    </citation>
    <scope>NUCLEOTIDE SEQUENCE [LARGE SCALE GENOMIC DNA]</scope>
    <source>
        <strain evidence="1 2">DSM 9768</strain>
    </source>
</reference>
<proteinExistence type="predicted"/>
<evidence type="ECO:0000313" key="1">
    <source>
        <dbReference type="EMBL" id="MDQ0256761.1"/>
    </source>
</evidence>
<keyword evidence="2" id="KW-1185">Reference proteome</keyword>
<organism evidence="1 2">
    <name type="scientific">Evansella vedderi</name>
    <dbReference type="NCBI Taxonomy" id="38282"/>
    <lineage>
        <taxon>Bacteria</taxon>
        <taxon>Bacillati</taxon>
        <taxon>Bacillota</taxon>
        <taxon>Bacilli</taxon>
        <taxon>Bacillales</taxon>
        <taxon>Bacillaceae</taxon>
        <taxon>Evansella</taxon>
    </lineage>
</organism>
<dbReference type="EMBL" id="JAUSUG010000019">
    <property type="protein sequence ID" value="MDQ0256761.1"/>
    <property type="molecule type" value="Genomic_DNA"/>
</dbReference>
<protein>
    <recommendedName>
        <fullName evidence="3">Reverse transcriptase domain-containing protein</fullName>
    </recommendedName>
</protein>
<evidence type="ECO:0008006" key="3">
    <source>
        <dbReference type="Google" id="ProtNLM"/>
    </source>
</evidence>
<sequence length="110" mass="12362">MVLTEVPLVLKEGSISDIPLPDAIEIELKNGFHIPKSKLPSKVLYELKKLATFGNPEFYKAQAKRFSTHRIPKMIDCSELRDGSLVLPRCCVNCKAPSEFVNYCPQNPTN</sequence>
<gene>
    <name evidence="1" type="ORF">J2S74_004183</name>
</gene>